<sequence length="218" mass="23603">MTEAEWLACEDPEKLVNRAHRKKNLLTDRKFRLFAVACARAVWPRIASDNGRTAVEVAERYADDSATSHEVAVVLAAAIPSGGDEDSDDETSDDYKAGHALSAAVCTCFERKHFLYAATSAATAASDPQRARAGQCVMLRDIVGNPFRPAAFSPSWRTSTAITLAAQMYESRDFGAMPILADALQDAGCDNADVLDHCRSDGPHVRGCWVVDLVLGKE</sequence>
<dbReference type="Proteomes" id="UP000464178">
    <property type="component" value="Chromosome"/>
</dbReference>
<gene>
    <name evidence="1" type="ORF">SOIL9_44600</name>
</gene>
<evidence type="ECO:0008006" key="3">
    <source>
        <dbReference type="Google" id="ProtNLM"/>
    </source>
</evidence>
<dbReference type="KEGG" id="gms:SOIL9_44600"/>
<evidence type="ECO:0000313" key="2">
    <source>
        <dbReference type="Proteomes" id="UP000464178"/>
    </source>
</evidence>
<dbReference type="EMBL" id="LR593886">
    <property type="protein sequence ID" value="VTR93254.1"/>
    <property type="molecule type" value="Genomic_DNA"/>
</dbReference>
<dbReference type="RefSeq" id="WP_232069621.1">
    <property type="nucleotide sequence ID" value="NZ_LR593886.1"/>
</dbReference>
<proteinExistence type="predicted"/>
<protein>
    <recommendedName>
        <fullName evidence="3">SMI1/KNR4 family protein</fullName>
    </recommendedName>
</protein>
<evidence type="ECO:0000313" key="1">
    <source>
        <dbReference type="EMBL" id="VTR93254.1"/>
    </source>
</evidence>
<reference evidence="1 2" key="1">
    <citation type="submission" date="2019-05" db="EMBL/GenBank/DDBJ databases">
        <authorList>
            <consortium name="Science for Life Laboratories"/>
        </authorList>
    </citation>
    <scope>NUCLEOTIDE SEQUENCE [LARGE SCALE GENOMIC DNA]</scope>
    <source>
        <strain evidence="1">Soil9</strain>
    </source>
</reference>
<dbReference type="AlphaFoldDB" id="A0A6P2CZM5"/>
<keyword evidence="2" id="KW-1185">Reference proteome</keyword>
<organism evidence="1 2">
    <name type="scientific">Gemmata massiliana</name>
    <dbReference type="NCBI Taxonomy" id="1210884"/>
    <lineage>
        <taxon>Bacteria</taxon>
        <taxon>Pseudomonadati</taxon>
        <taxon>Planctomycetota</taxon>
        <taxon>Planctomycetia</taxon>
        <taxon>Gemmatales</taxon>
        <taxon>Gemmataceae</taxon>
        <taxon>Gemmata</taxon>
    </lineage>
</organism>
<accession>A0A6P2CZM5</accession>
<name>A0A6P2CZM5_9BACT</name>